<sequence length="913" mass="101557">VALLTAASGTHYECSTLVPGGLHRGRTVPMAGTEPYEGVLYLVIPVAKPRVVEGDGEASDAEDMVGPPAQKSLVDKEIERMEARKAKARQRADAREAKRRKREGREEGEGEQGEASFGTRTLRYGELRARINWMHEEERNKALRDAEAAKRYAEWKQKRQERQEIQEREEREEIEREERLERERELKEKEEREVMERRSKEQAAIQQRMMEVQIERHRRRQRMLAGSGSGGGSHPLAVSNDIDTDGGTVREPSMSPVPVATKPMPVDSQDMGGEGSPSPSPSPSPSLSPSSLKAVTMEQQREQRRAAEHQQHLLHLRSMASKAASIGLIRMPPQHIPTGRALLQSPFAFPHIPREIVYAISSPTIFYRGLEDIAPAFDIRSPSLRIINHAYRMIRHGSVGIGRTDETCDFTVCGRSLCDPTVNPHPTTLEKSFSIYMRVTISCVISTETGRKGHMFSFRGWCECEQCRAQAGNPKPTFCAHQVALLLSASSVSLDKSRTGPLFEPPFLLTRRIRHTNGTVPYSGRFYPLGHGMPIEHGEGTPFENSPHMDMNGLIRSAADVTADSDALSTVPYMAMLRHRHAEARVTREAEERRKLHESMVEPESESESETETEEEEEGGQQVEGADSASWSREWAAAVVHLHQLKEEGAPREQICEAQRHFDALCNSSRNPSNGGVARPIPPTAVASNETEREAETEREEGVLGDTQVTARQARLAARQQRERERQAKQAPPPNPAPPALSPIPSLSALYHSVFRVPPIGLNMVRAHCQRRSLGPGLALQQEESNFTDVVCETHLSHDVGDKHGYALSSRFTVKACVKGETVHIHYQTLPPDAIASARKAKSPVVIWGRCTCGSATNNEPSGYCRHQVAALLYMSDRACTSTKVPYGDRVGDGYHFPLQEPSRPHPKRQAGS</sequence>
<feature type="compositionally biased region" description="Pro residues" evidence="2">
    <location>
        <begin position="731"/>
        <end position="742"/>
    </location>
</feature>
<feature type="region of interest" description="Disordered" evidence="2">
    <location>
        <begin position="584"/>
        <end position="631"/>
    </location>
</feature>
<feature type="compositionally biased region" description="Basic and acidic residues" evidence="2">
    <location>
        <begin position="690"/>
        <end position="702"/>
    </location>
</feature>
<feature type="compositionally biased region" description="Acidic residues" evidence="2">
    <location>
        <begin position="54"/>
        <end position="63"/>
    </location>
</feature>
<proteinExistence type="predicted"/>
<comment type="caution">
    <text evidence="4">The sequence shown here is derived from an EMBL/GenBank/DDBJ whole genome shotgun (WGS) entry which is preliminary data.</text>
</comment>
<accession>A0A9K3CU55</accession>
<dbReference type="GO" id="GO:0008270">
    <property type="term" value="F:zinc ion binding"/>
    <property type="evidence" value="ECO:0007669"/>
    <property type="project" value="UniProtKB-KW"/>
</dbReference>
<evidence type="ECO:0000259" key="3">
    <source>
        <dbReference type="PROSITE" id="PS50966"/>
    </source>
</evidence>
<feature type="compositionally biased region" description="Basic and acidic residues" evidence="2">
    <location>
        <begin position="73"/>
        <end position="96"/>
    </location>
</feature>
<evidence type="ECO:0000313" key="4">
    <source>
        <dbReference type="EMBL" id="GIQ81649.1"/>
    </source>
</evidence>
<name>A0A9K3CU55_9EUKA</name>
<feature type="region of interest" description="Disordered" evidence="2">
    <location>
        <begin position="156"/>
        <end position="310"/>
    </location>
</feature>
<feature type="compositionally biased region" description="Acidic residues" evidence="2">
    <location>
        <begin position="601"/>
        <end position="619"/>
    </location>
</feature>
<evidence type="ECO:0000313" key="5">
    <source>
        <dbReference type="Proteomes" id="UP000265618"/>
    </source>
</evidence>
<feature type="region of interest" description="Disordered" evidence="2">
    <location>
        <begin position="667"/>
        <end position="743"/>
    </location>
</feature>
<keyword evidence="1" id="KW-0479">Metal-binding</keyword>
<dbReference type="InterPro" id="IPR007527">
    <property type="entry name" value="Znf_SWIM"/>
</dbReference>
<feature type="domain" description="SWIM-type" evidence="3">
    <location>
        <begin position="843"/>
        <end position="876"/>
    </location>
</feature>
<organism evidence="4 5">
    <name type="scientific">Kipferlia bialata</name>
    <dbReference type="NCBI Taxonomy" id="797122"/>
    <lineage>
        <taxon>Eukaryota</taxon>
        <taxon>Metamonada</taxon>
        <taxon>Carpediemonas-like organisms</taxon>
        <taxon>Kipferlia</taxon>
    </lineage>
</organism>
<keyword evidence="1" id="KW-0863">Zinc-finger</keyword>
<keyword evidence="5" id="KW-1185">Reference proteome</keyword>
<feature type="compositionally biased region" description="Basic and acidic residues" evidence="2">
    <location>
        <begin position="299"/>
        <end position="310"/>
    </location>
</feature>
<dbReference type="PROSITE" id="PS50966">
    <property type="entry name" value="ZF_SWIM"/>
    <property type="match status" value="1"/>
</dbReference>
<dbReference type="EMBL" id="BDIP01000455">
    <property type="protein sequence ID" value="GIQ81649.1"/>
    <property type="molecule type" value="Genomic_DNA"/>
</dbReference>
<feature type="compositionally biased region" description="Basic and acidic residues" evidence="2">
    <location>
        <begin position="584"/>
        <end position="600"/>
    </location>
</feature>
<reference evidence="4 5" key="1">
    <citation type="journal article" date="2018" name="PLoS ONE">
        <title>The draft genome of Kipferlia bialata reveals reductive genome evolution in fornicate parasites.</title>
        <authorList>
            <person name="Tanifuji G."/>
            <person name="Takabayashi S."/>
            <person name="Kume K."/>
            <person name="Takagi M."/>
            <person name="Nakayama T."/>
            <person name="Kamikawa R."/>
            <person name="Inagaki Y."/>
            <person name="Hashimoto T."/>
        </authorList>
    </citation>
    <scope>NUCLEOTIDE SEQUENCE [LARGE SCALE GENOMIC DNA]</scope>
    <source>
        <strain evidence="4">NY0173</strain>
    </source>
</reference>
<feature type="region of interest" description="Disordered" evidence="2">
    <location>
        <begin position="894"/>
        <end position="913"/>
    </location>
</feature>
<evidence type="ECO:0000256" key="2">
    <source>
        <dbReference type="SAM" id="MobiDB-lite"/>
    </source>
</evidence>
<protein>
    <recommendedName>
        <fullName evidence="3">SWIM-type domain-containing protein</fullName>
    </recommendedName>
</protein>
<keyword evidence="1" id="KW-0862">Zinc</keyword>
<feature type="non-terminal residue" evidence="4">
    <location>
        <position position="1"/>
    </location>
</feature>
<feature type="region of interest" description="Disordered" evidence="2">
    <location>
        <begin position="54"/>
        <end position="120"/>
    </location>
</feature>
<dbReference type="AlphaFoldDB" id="A0A9K3CU55"/>
<gene>
    <name evidence="4" type="ORF">KIPB_002638</name>
</gene>
<dbReference type="Proteomes" id="UP000265618">
    <property type="component" value="Unassembled WGS sequence"/>
</dbReference>
<feature type="compositionally biased region" description="Basic and acidic residues" evidence="2">
    <location>
        <begin position="156"/>
        <end position="201"/>
    </location>
</feature>
<evidence type="ECO:0000256" key="1">
    <source>
        <dbReference type="PROSITE-ProRule" id="PRU00325"/>
    </source>
</evidence>